<dbReference type="AlphaFoldDB" id="A0A7J0ERV0"/>
<protein>
    <submittedName>
        <fullName evidence="2">Phosphotyrosyl phosphatase activator (PTPA) family protein</fullName>
    </submittedName>
</protein>
<organism evidence="2 3">
    <name type="scientific">Actinidia rufa</name>
    <dbReference type="NCBI Taxonomy" id="165716"/>
    <lineage>
        <taxon>Eukaryota</taxon>
        <taxon>Viridiplantae</taxon>
        <taxon>Streptophyta</taxon>
        <taxon>Embryophyta</taxon>
        <taxon>Tracheophyta</taxon>
        <taxon>Spermatophyta</taxon>
        <taxon>Magnoliopsida</taxon>
        <taxon>eudicotyledons</taxon>
        <taxon>Gunneridae</taxon>
        <taxon>Pentapetalae</taxon>
        <taxon>asterids</taxon>
        <taxon>Ericales</taxon>
        <taxon>Actinidiaceae</taxon>
        <taxon>Actinidia</taxon>
    </lineage>
</organism>
<sequence>MKDSASAIIRECQVRDGGGEVAGVGEFVAADGVAEGDDESEEVGGRVGIEEVADVDRGADAFGRELELVGGEDGGDFLGLRDRGEDDGLLGVVVKGEVDGQGSDGPVGGRRRDVRPSDTINLV</sequence>
<evidence type="ECO:0000256" key="1">
    <source>
        <dbReference type="SAM" id="MobiDB-lite"/>
    </source>
</evidence>
<dbReference type="Proteomes" id="UP000585474">
    <property type="component" value="Unassembled WGS sequence"/>
</dbReference>
<accession>A0A7J0ERV0</accession>
<comment type="caution">
    <text evidence="2">The sequence shown here is derived from an EMBL/GenBank/DDBJ whole genome shotgun (WGS) entry which is preliminary data.</text>
</comment>
<feature type="region of interest" description="Disordered" evidence="1">
    <location>
        <begin position="95"/>
        <end position="123"/>
    </location>
</feature>
<name>A0A7J0ERV0_9ERIC</name>
<evidence type="ECO:0000313" key="3">
    <source>
        <dbReference type="Proteomes" id="UP000585474"/>
    </source>
</evidence>
<dbReference type="EMBL" id="BJWL01000006">
    <property type="protein sequence ID" value="GFY89062.1"/>
    <property type="molecule type" value="Genomic_DNA"/>
</dbReference>
<gene>
    <name evidence="2" type="ORF">Acr_06g0010020</name>
</gene>
<proteinExistence type="predicted"/>
<keyword evidence="3" id="KW-1185">Reference proteome</keyword>
<evidence type="ECO:0000313" key="2">
    <source>
        <dbReference type="EMBL" id="GFY89062.1"/>
    </source>
</evidence>
<reference evidence="2 3" key="1">
    <citation type="submission" date="2019-07" db="EMBL/GenBank/DDBJ databases">
        <title>De Novo Assembly of kiwifruit Actinidia rufa.</title>
        <authorList>
            <person name="Sugita-Konishi S."/>
            <person name="Sato K."/>
            <person name="Mori E."/>
            <person name="Abe Y."/>
            <person name="Kisaki G."/>
            <person name="Hamano K."/>
            <person name="Suezawa K."/>
            <person name="Otani M."/>
            <person name="Fukuda T."/>
            <person name="Manabe T."/>
            <person name="Gomi K."/>
            <person name="Tabuchi M."/>
            <person name="Akimitsu K."/>
            <person name="Kataoka I."/>
        </authorList>
    </citation>
    <scope>NUCLEOTIDE SEQUENCE [LARGE SCALE GENOMIC DNA]</scope>
    <source>
        <strain evidence="3">cv. Fuchu</strain>
    </source>
</reference>